<evidence type="ECO:0000313" key="2">
    <source>
        <dbReference type="EMBL" id="KAF0701726.1"/>
    </source>
</evidence>
<reference evidence="2 3" key="1">
    <citation type="submission" date="2019-08" db="EMBL/GenBank/DDBJ databases">
        <title>Whole genome of Aphis craccivora.</title>
        <authorList>
            <person name="Voronova N.V."/>
            <person name="Shulinski R.S."/>
            <person name="Bandarenka Y.V."/>
            <person name="Zhorov D.G."/>
            <person name="Warner D."/>
        </authorList>
    </citation>
    <scope>NUCLEOTIDE SEQUENCE [LARGE SCALE GENOMIC DNA]</scope>
    <source>
        <strain evidence="2">180601</strain>
        <tissue evidence="2">Whole Body</tissue>
    </source>
</reference>
<gene>
    <name evidence="2" type="ORF">FWK35_00037170</name>
</gene>
<dbReference type="OrthoDB" id="10058710at2759"/>
<accession>A0A6G0VPV9</accession>
<dbReference type="PANTHER" id="PTHR10492">
    <property type="match status" value="1"/>
</dbReference>
<dbReference type="EMBL" id="VUJU01014637">
    <property type="protein sequence ID" value="KAF0701726.1"/>
    <property type="molecule type" value="Genomic_DNA"/>
</dbReference>
<protein>
    <recommendedName>
        <fullName evidence="1">Helitron helicase-like domain-containing protein</fullName>
    </recommendedName>
</protein>
<organism evidence="2 3">
    <name type="scientific">Aphis craccivora</name>
    <name type="common">Cowpea aphid</name>
    <dbReference type="NCBI Taxonomy" id="307492"/>
    <lineage>
        <taxon>Eukaryota</taxon>
        <taxon>Metazoa</taxon>
        <taxon>Ecdysozoa</taxon>
        <taxon>Arthropoda</taxon>
        <taxon>Hexapoda</taxon>
        <taxon>Insecta</taxon>
        <taxon>Pterygota</taxon>
        <taxon>Neoptera</taxon>
        <taxon>Paraneoptera</taxon>
        <taxon>Hemiptera</taxon>
        <taxon>Sternorrhyncha</taxon>
        <taxon>Aphidomorpha</taxon>
        <taxon>Aphidoidea</taxon>
        <taxon>Aphididae</taxon>
        <taxon>Aphidini</taxon>
        <taxon>Aphis</taxon>
        <taxon>Aphis</taxon>
    </lineage>
</organism>
<proteinExistence type="predicted"/>
<keyword evidence="3" id="KW-1185">Reference proteome</keyword>
<dbReference type="AlphaFoldDB" id="A0A6G0VPV9"/>
<comment type="caution">
    <text evidence="2">The sequence shown here is derived from an EMBL/GenBank/DDBJ whole genome shotgun (WGS) entry which is preliminary data.</text>
</comment>
<dbReference type="PANTHER" id="PTHR10492:SF57">
    <property type="entry name" value="ATP-DEPENDENT DNA HELICASE"/>
    <property type="match status" value="1"/>
</dbReference>
<name>A0A6G0VPV9_APHCR</name>
<dbReference type="Proteomes" id="UP000478052">
    <property type="component" value="Unassembled WGS sequence"/>
</dbReference>
<sequence length="423" mass="48465">MRQVWQAEQDAAGADPMLQPRRVTMHIIADQNNDPRRYNQPAAHVNEVAVVFVGDDGLPPRNLDLVIYDSNPVNPNNRMQSISIGSPHADPMLYPLFFPYGENGWHYNLLQEGNRRNAVRVRNTIREFVCYRLAIRYTGTNSQGHEGNVFSLLHAGCFLLQQYVCDQYVRVEANNLRYTRDNQKALFAEAYQGLVDHINQQLHWPEIVDNIPTWLKANDRPDLVARVFHAKLKQLMRDITVNKVFGNIDAYVYTIEFQKRGLPHAHILIILHEDSKLHTADDVDNVVCAYLPDPETNRLLFNSVTSHMIHGPCGQLNRNSPCMVDNSCSKKYPKEYSEETVYISDSGYPTYRRPNNGLVANVRGHPVGNEFVVPHNPYLLVKYDAHINIEVCSTVKSVMYLYKYVYKGHDAATVEVWNGDEID</sequence>
<dbReference type="InterPro" id="IPR025476">
    <property type="entry name" value="Helitron_helicase-like"/>
</dbReference>
<evidence type="ECO:0000259" key="1">
    <source>
        <dbReference type="Pfam" id="PF14214"/>
    </source>
</evidence>
<feature type="non-terminal residue" evidence="2">
    <location>
        <position position="423"/>
    </location>
</feature>
<evidence type="ECO:0000313" key="3">
    <source>
        <dbReference type="Proteomes" id="UP000478052"/>
    </source>
</evidence>
<feature type="domain" description="Helitron helicase-like" evidence="1">
    <location>
        <begin position="203"/>
        <end position="269"/>
    </location>
</feature>
<dbReference type="Pfam" id="PF14214">
    <property type="entry name" value="Helitron_like_N"/>
    <property type="match status" value="1"/>
</dbReference>